<protein>
    <submittedName>
        <fullName evidence="3">Tetratricopeptide repeat</fullName>
    </submittedName>
</protein>
<feature type="compositionally biased region" description="Basic residues" evidence="2">
    <location>
        <begin position="898"/>
        <end position="914"/>
    </location>
</feature>
<evidence type="ECO:0000313" key="3">
    <source>
        <dbReference type="EMBL" id="KAK9738005.1"/>
    </source>
</evidence>
<feature type="region of interest" description="Disordered" evidence="2">
    <location>
        <begin position="706"/>
        <end position="945"/>
    </location>
</feature>
<gene>
    <name evidence="3" type="ORF">QE152_g10236</name>
</gene>
<dbReference type="EMBL" id="JASPKY010000092">
    <property type="protein sequence ID" value="KAK9738005.1"/>
    <property type="molecule type" value="Genomic_DNA"/>
</dbReference>
<name>A0AAW1LS99_POPJA</name>
<dbReference type="PANTHER" id="PTHR23184:SF9">
    <property type="entry name" value="TETRATRICOPEPTIDE REPEAT PROTEIN 14"/>
    <property type="match status" value="1"/>
</dbReference>
<feature type="compositionally biased region" description="Basic and acidic residues" evidence="2">
    <location>
        <begin position="815"/>
        <end position="827"/>
    </location>
</feature>
<feature type="repeat" description="TPR" evidence="1">
    <location>
        <begin position="360"/>
        <end position="393"/>
    </location>
</feature>
<dbReference type="Pfam" id="PF13181">
    <property type="entry name" value="TPR_8"/>
    <property type="match status" value="2"/>
</dbReference>
<sequence length="1127" mass="127508">MESINTGLVTQSLNFHGQQLQKLWEAERGEQDLMKHNIKDLNYELYNKRMKKANVIFSKDATEKCKGSDENVITEDMYAIMPPLETYLNVDKQQRLKYFFENVKIGNLILGTIISKTQSGMMLKVLCTTGIGATVHYVADINVKAFCPVANIIPAVDRKGVSRSYMMNDSVCCEVLEVIPDTDKMVCGMKGSTRDPNGPAHRPPLGLVSADDFPLVYKKALDHKNDSYETVLEKSVGFNNPNNISYLASQMGIDKHCSLMEGLSGRFPEQEYANELRQLQASKWAYSNVADGIDHFKAGRHTEAFQCLNKALNIDPKNVEGLVARGALFANSGNFQKAIEDFETALKLNPNHSNARKYMGETLVALGRSYEEENKLEEARKAYQSCLTIIPFHEEAQNSLEFLKSKAQGSKNLIEPNELLLPNLASAQNKQPDVNDTLKQLLKGEDEEKKEKKKKKKSKKRKSRRRSSSSSSSSSSASNDSSSSSSSSSTDSSSSSGDSDFKKRKKRRSRSHRREKQSSLSPLSKRMAMMDPTHDTPMNYQFNKPAATSSFDFAFEQPTGSKNVEQDDYEQKVRAFLEQTKGDSDYEDKVRKFLEESTKWKKEKRNEEKKKKKKKDKKSKKESKKKRKEKKRRKQFDLSEYELRDALKKELGIKDKEKRSKKHGLTSDDEDYLIQKVGYSKRFLDSLPDLEELESKLNAYYALEKETKRSELSESPKRSLLDSPSPTREQKARQAVAEATAASGAPKWKMQIGSATAGSSRFKKKPEREEWLEENEKRINKNGDMEDPRKPVAPMPSAPPDKNGSVRKMMAMKEPTPKKPPESELLKKLKPAPPAPKPVIPPGQVVLDKFGNFRLMTPPKETNRGSDDDLPPLPPGAPPKGSYAGRSKPPEPPGRPRSGSRSRSRSRSRGKYSRSRSSSMSRSRSRSYRSRSRSYYSRSRSRSDGAALEEDIMIEVPIINHVSKIHDRIIREVEATTETIEMIATTGVDVVVEHIIIEVVEDREEGSKGEVDIGIIEIGDSPKKSHDEKEKVNKYIDNDGEPIRHEGPLSEGEDRDDYTSEKYVDREAYDGKWAEKDEGGGGDNQNVGKDIPPETNIEEMDKFLNKVKKDKKEEMLERNKDFLKSKE</sequence>
<dbReference type="PROSITE" id="PS50005">
    <property type="entry name" value="TPR"/>
    <property type="match status" value="3"/>
</dbReference>
<evidence type="ECO:0000313" key="4">
    <source>
        <dbReference type="Proteomes" id="UP001458880"/>
    </source>
</evidence>
<dbReference type="AlphaFoldDB" id="A0AAW1LS99"/>
<feature type="repeat" description="TPR" evidence="1">
    <location>
        <begin position="319"/>
        <end position="352"/>
    </location>
</feature>
<feature type="compositionally biased region" description="Low complexity" evidence="2">
    <location>
        <begin position="468"/>
        <end position="498"/>
    </location>
</feature>
<organism evidence="3 4">
    <name type="scientific">Popillia japonica</name>
    <name type="common">Japanese beetle</name>
    <dbReference type="NCBI Taxonomy" id="7064"/>
    <lineage>
        <taxon>Eukaryota</taxon>
        <taxon>Metazoa</taxon>
        <taxon>Ecdysozoa</taxon>
        <taxon>Arthropoda</taxon>
        <taxon>Hexapoda</taxon>
        <taxon>Insecta</taxon>
        <taxon>Pterygota</taxon>
        <taxon>Neoptera</taxon>
        <taxon>Endopterygota</taxon>
        <taxon>Coleoptera</taxon>
        <taxon>Polyphaga</taxon>
        <taxon>Scarabaeiformia</taxon>
        <taxon>Scarabaeidae</taxon>
        <taxon>Rutelinae</taxon>
        <taxon>Popillia</taxon>
    </lineage>
</organism>
<dbReference type="InterPro" id="IPR011990">
    <property type="entry name" value="TPR-like_helical_dom_sf"/>
</dbReference>
<proteinExistence type="predicted"/>
<evidence type="ECO:0000256" key="2">
    <source>
        <dbReference type="SAM" id="MobiDB-lite"/>
    </source>
</evidence>
<feature type="repeat" description="TPR" evidence="1">
    <location>
        <begin position="285"/>
        <end position="318"/>
    </location>
</feature>
<keyword evidence="1" id="KW-0802">TPR repeat</keyword>
<feature type="region of interest" description="Disordered" evidence="2">
    <location>
        <begin position="1037"/>
        <end position="1099"/>
    </location>
</feature>
<reference evidence="3 4" key="1">
    <citation type="journal article" date="2024" name="BMC Genomics">
        <title>De novo assembly and annotation of Popillia japonica's genome with initial clues to its potential as an invasive pest.</title>
        <authorList>
            <person name="Cucini C."/>
            <person name="Boschi S."/>
            <person name="Funari R."/>
            <person name="Cardaioli E."/>
            <person name="Iannotti N."/>
            <person name="Marturano G."/>
            <person name="Paoli F."/>
            <person name="Bruttini M."/>
            <person name="Carapelli A."/>
            <person name="Frati F."/>
            <person name="Nardi F."/>
        </authorList>
    </citation>
    <scope>NUCLEOTIDE SEQUENCE [LARGE SCALE GENOMIC DNA]</scope>
    <source>
        <strain evidence="3">DMR45628</strain>
    </source>
</reference>
<feature type="compositionally biased region" description="Basic residues" evidence="2">
    <location>
        <begin position="451"/>
        <end position="467"/>
    </location>
</feature>
<dbReference type="Pfam" id="PF00515">
    <property type="entry name" value="TPR_1"/>
    <property type="match status" value="1"/>
</dbReference>
<dbReference type="InterPro" id="IPR039190">
    <property type="entry name" value="TTC14"/>
</dbReference>
<accession>A0AAW1LS99</accession>
<feature type="compositionally biased region" description="Basic residues" evidence="2">
    <location>
        <begin position="610"/>
        <end position="634"/>
    </location>
</feature>
<dbReference type="SUPFAM" id="SSF48452">
    <property type="entry name" value="TPR-like"/>
    <property type="match status" value="1"/>
</dbReference>
<feature type="compositionally biased region" description="Basic residues" evidence="2">
    <location>
        <begin position="923"/>
        <end position="932"/>
    </location>
</feature>
<feature type="compositionally biased region" description="Basic and acidic residues" evidence="2">
    <location>
        <begin position="1057"/>
        <end position="1079"/>
    </location>
</feature>
<feature type="compositionally biased region" description="Basic and acidic residues" evidence="2">
    <location>
        <begin position="766"/>
        <end position="790"/>
    </location>
</feature>
<feature type="compositionally biased region" description="Basic and acidic residues" evidence="2">
    <location>
        <begin position="706"/>
        <end position="720"/>
    </location>
</feature>
<dbReference type="InterPro" id="IPR019734">
    <property type="entry name" value="TPR_rpt"/>
</dbReference>
<dbReference type="Gene3D" id="1.25.40.10">
    <property type="entry name" value="Tetratricopeptide repeat domain"/>
    <property type="match status" value="1"/>
</dbReference>
<feature type="compositionally biased region" description="Pro residues" evidence="2">
    <location>
        <begin position="831"/>
        <end position="841"/>
    </location>
</feature>
<comment type="caution">
    <text evidence="3">The sequence shown here is derived from an EMBL/GenBank/DDBJ whole genome shotgun (WGS) entry which is preliminary data.</text>
</comment>
<evidence type="ECO:0000256" key="1">
    <source>
        <dbReference type="PROSITE-ProRule" id="PRU00339"/>
    </source>
</evidence>
<feature type="compositionally biased region" description="Basic and acidic residues" evidence="2">
    <location>
        <begin position="597"/>
        <end position="609"/>
    </location>
</feature>
<feature type="region of interest" description="Disordered" evidence="2">
    <location>
        <begin position="597"/>
        <end position="636"/>
    </location>
</feature>
<feature type="compositionally biased region" description="Basic and acidic residues" evidence="2">
    <location>
        <begin position="1037"/>
        <end position="1048"/>
    </location>
</feature>
<dbReference type="Proteomes" id="UP001458880">
    <property type="component" value="Unassembled WGS sequence"/>
</dbReference>
<dbReference type="PANTHER" id="PTHR23184">
    <property type="entry name" value="TETRATRICOPEPTIDE REPEAT PROTEIN 14"/>
    <property type="match status" value="1"/>
</dbReference>
<feature type="compositionally biased region" description="Basic residues" evidence="2">
    <location>
        <begin position="502"/>
        <end position="515"/>
    </location>
</feature>
<feature type="region of interest" description="Disordered" evidence="2">
    <location>
        <begin position="440"/>
        <end position="544"/>
    </location>
</feature>
<keyword evidence="4" id="KW-1185">Reference proteome</keyword>
<dbReference type="SMART" id="SM00028">
    <property type="entry name" value="TPR"/>
    <property type="match status" value="3"/>
</dbReference>
<dbReference type="PROSITE" id="PS50293">
    <property type="entry name" value="TPR_REGION"/>
    <property type="match status" value="1"/>
</dbReference>